<keyword evidence="1" id="KW-0175">Coiled coil</keyword>
<gene>
    <name evidence="2" type="ORF">A2954_04430</name>
</gene>
<sequence>MSKYLSDANKSGELISDEEYKRQKSLLLDEKKKAEETLKGFSNQQDNWLNTAEKSFNFVLTAREKFLNGSIEEKREIVASFGLNLILDNKKLRMDLKKPFGKIQETSKRLQESSNKIEPVNRIDRKGQTFFFDSQNPVWGD</sequence>
<reference evidence="2 3" key="1">
    <citation type="journal article" date="2016" name="Nat. Commun.">
        <title>Thousands of microbial genomes shed light on interconnected biogeochemical processes in an aquifer system.</title>
        <authorList>
            <person name="Anantharaman K."/>
            <person name="Brown C.T."/>
            <person name="Hug L.A."/>
            <person name="Sharon I."/>
            <person name="Castelle C.J."/>
            <person name="Probst A.J."/>
            <person name="Thomas B.C."/>
            <person name="Singh A."/>
            <person name="Wilkins M.J."/>
            <person name="Karaoz U."/>
            <person name="Brodie E.L."/>
            <person name="Williams K.H."/>
            <person name="Hubbard S.S."/>
            <person name="Banfield J.F."/>
        </authorList>
    </citation>
    <scope>NUCLEOTIDE SEQUENCE [LARGE SCALE GENOMIC DNA]</scope>
</reference>
<name>A0A1F7IFT5_9BACT</name>
<proteinExistence type="predicted"/>
<evidence type="ECO:0000313" key="2">
    <source>
        <dbReference type="EMBL" id="OGK42228.1"/>
    </source>
</evidence>
<comment type="caution">
    <text evidence="2">The sequence shown here is derived from an EMBL/GenBank/DDBJ whole genome shotgun (WGS) entry which is preliminary data.</text>
</comment>
<dbReference type="STRING" id="1802056.A2954_04430"/>
<evidence type="ECO:0000313" key="3">
    <source>
        <dbReference type="Proteomes" id="UP000177698"/>
    </source>
</evidence>
<feature type="coiled-coil region" evidence="1">
    <location>
        <begin position="17"/>
        <end position="44"/>
    </location>
</feature>
<accession>A0A1F7IFT5</accession>
<protein>
    <submittedName>
        <fullName evidence="2">Uncharacterized protein</fullName>
    </submittedName>
</protein>
<dbReference type="EMBL" id="MGAG01000003">
    <property type="protein sequence ID" value="OGK42228.1"/>
    <property type="molecule type" value="Genomic_DNA"/>
</dbReference>
<evidence type="ECO:0000256" key="1">
    <source>
        <dbReference type="SAM" id="Coils"/>
    </source>
</evidence>
<dbReference type="Proteomes" id="UP000177698">
    <property type="component" value="Unassembled WGS sequence"/>
</dbReference>
<organism evidence="2 3">
    <name type="scientific">Candidatus Roizmanbacteria bacterium RIFCSPLOWO2_01_FULL_37_12</name>
    <dbReference type="NCBI Taxonomy" id="1802056"/>
    <lineage>
        <taxon>Bacteria</taxon>
        <taxon>Candidatus Roizmaniibacteriota</taxon>
    </lineage>
</organism>
<dbReference type="AlphaFoldDB" id="A0A1F7IFT5"/>